<dbReference type="EMBL" id="BKCJ011266192">
    <property type="protein sequence ID" value="GFD12523.1"/>
    <property type="molecule type" value="Genomic_DNA"/>
</dbReference>
<reference evidence="1" key="1">
    <citation type="journal article" date="2019" name="Sci. Rep.">
        <title>Draft genome of Tanacetum cinerariifolium, the natural source of mosquito coil.</title>
        <authorList>
            <person name="Yamashiro T."/>
            <person name="Shiraishi A."/>
            <person name="Satake H."/>
            <person name="Nakayama K."/>
        </authorList>
    </citation>
    <scope>NUCLEOTIDE SEQUENCE</scope>
</reference>
<proteinExistence type="predicted"/>
<evidence type="ECO:0000313" key="1">
    <source>
        <dbReference type="EMBL" id="GFD12523.1"/>
    </source>
</evidence>
<protein>
    <submittedName>
        <fullName evidence="1">Uncharacterized protein</fullName>
    </submittedName>
</protein>
<name>A0A699TRM0_TANCI</name>
<accession>A0A699TRM0</accession>
<dbReference type="AlphaFoldDB" id="A0A699TRM0"/>
<comment type="caution">
    <text evidence="1">The sequence shown here is derived from an EMBL/GenBank/DDBJ whole genome shotgun (WGS) entry which is preliminary data.</text>
</comment>
<organism evidence="1">
    <name type="scientific">Tanacetum cinerariifolium</name>
    <name type="common">Dalmatian daisy</name>
    <name type="synonym">Chrysanthemum cinerariifolium</name>
    <dbReference type="NCBI Taxonomy" id="118510"/>
    <lineage>
        <taxon>Eukaryota</taxon>
        <taxon>Viridiplantae</taxon>
        <taxon>Streptophyta</taxon>
        <taxon>Embryophyta</taxon>
        <taxon>Tracheophyta</taxon>
        <taxon>Spermatophyta</taxon>
        <taxon>Magnoliopsida</taxon>
        <taxon>eudicotyledons</taxon>
        <taxon>Gunneridae</taxon>
        <taxon>Pentapetalae</taxon>
        <taxon>asterids</taxon>
        <taxon>campanulids</taxon>
        <taxon>Asterales</taxon>
        <taxon>Asteraceae</taxon>
        <taxon>Asteroideae</taxon>
        <taxon>Anthemideae</taxon>
        <taxon>Anthemidinae</taxon>
        <taxon>Tanacetum</taxon>
    </lineage>
</organism>
<gene>
    <name evidence="1" type="ORF">Tci_884492</name>
</gene>
<sequence length="44" mass="4807">MFDEYFEPLSVDQQVPHAPAIRIPINPPCSSVSISVVVLRGSLP</sequence>
<feature type="non-terminal residue" evidence="1">
    <location>
        <position position="44"/>
    </location>
</feature>